<proteinExistence type="predicted"/>
<gene>
    <name evidence="1" type="ORF">UFOPK2844_00774</name>
</gene>
<evidence type="ECO:0000313" key="1">
    <source>
        <dbReference type="EMBL" id="CAB4756236.1"/>
    </source>
</evidence>
<organism evidence="1">
    <name type="scientific">freshwater metagenome</name>
    <dbReference type="NCBI Taxonomy" id="449393"/>
    <lineage>
        <taxon>unclassified sequences</taxon>
        <taxon>metagenomes</taxon>
        <taxon>ecological metagenomes</taxon>
    </lineage>
</organism>
<sequence length="118" mass="13778">MAMSLDDIRYRDSRANQILGIVLGHSAVGLIRAEIRKVYDGWLYWGIDSFVFFANEQIFNGSRELHLDYDFVKIPKSKYLLYNGELVFESIKPPLVFHSSRGRIKLIEKAINDHFNRI</sequence>
<name>A0A6J6U9D0_9ZZZZ</name>
<dbReference type="EMBL" id="CAEZZG010000010">
    <property type="protein sequence ID" value="CAB4756236.1"/>
    <property type="molecule type" value="Genomic_DNA"/>
</dbReference>
<dbReference type="AlphaFoldDB" id="A0A6J6U9D0"/>
<protein>
    <submittedName>
        <fullName evidence="1">Unannotated protein</fullName>
    </submittedName>
</protein>
<accession>A0A6J6U9D0</accession>
<reference evidence="1" key="1">
    <citation type="submission" date="2020-05" db="EMBL/GenBank/DDBJ databases">
        <authorList>
            <person name="Chiriac C."/>
            <person name="Salcher M."/>
            <person name="Ghai R."/>
            <person name="Kavagutti S V."/>
        </authorList>
    </citation>
    <scope>NUCLEOTIDE SEQUENCE</scope>
</reference>